<comment type="caution">
    <text evidence="8">The sequence shown here is derived from an EMBL/GenBank/DDBJ whole genome shotgun (WGS) entry which is preliminary data.</text>
</comment>
<dbReference type="Gene3D" id="3.90.400.10">
    <property type="entry name" value="Oligo-1,6-glucosidase, Domain 2"/>
    <property type="match status" value="1"/>
</dbReference>
<name>A0ABS4DS41_9GAMM</name>
<dbReference type="RefSeq" id="WP_209623182.1">
    <property type="nucleotide sequence ID" value="NZ_JAGJRS010000034.1"/>
</dbReference>
<evidence type="ECO:0000259" key="7">
    <source>
        <dbReference type="SMART" id="SM00642"/>
    </source>
</evidence>
<evidence type="ECO:0000256" key="2">
    <source>
        <dbReference type="ARBA" id="ARBA00022801"/>
    </source>
</evidence>
<dbReference type="PRINTS" id="PR00110">
    <property type="entry name" value="ALPHAAMYLASE"/>
</dbReference>
<sequence length="517" mass="57238">MKQHRFILSLATACVALLCGVGNLHAAAPSDTPERPAARSGVWYEIFVRAWYDTDGDGIGDLDGVTAKLDYLKSLGVDGIWLMPINPSPSYHGYDVTDYRQIHPQYGTLADFRQLTDAAHARGIRVIMDLVVNHTSDQHPWFLAARDPADPHHAWYTWAGPRAQLAATSATGGPAWHALGKQHYLGTFTGAMPDLDFDTPAVREAIDDIGRYWLAQGADGFRLDAAQHVYYDFATQTDDPAVLRKNLQWWTSFHQAMKQADPDVYLIGEVTREQPSELEPWFGPLDAVFDFPLASQLIASAREERTGTLGALLGRIAAAIPTGQDAPFLSNHDQERVMSQLDGHAQHMRTAAAMLLTLPGEAFIYYGEELGMRGTKPDPDLREPMRWHRKRSGTGESRWKRFSAGDSAEVSVDAQQDDAHSLLAWYRMLIDWRRELPVLRKGALSVPEVTNPHLAVWELSDGGDHALVVHNLSHQAQTLSLAGALARFNQVHLTSQPDARIVAGQLHLPAYASAVLE</sequence>
<reference evidence="8 9" key="1">
    <citation type="submission" date="2021-04" db="EMBL/GenBank/DDBJ databases">
        <authorList>
            <person name="Huq M.A."/>
        </authorList>
    </citation>
    <scope>NUCLEOTIDE SEQUENCE [LARGE SCALE GENOMIC DNA]</scope>
    <source>
        <strain evidence="8 9">MAH-13</strain>
    </source>
</reference>
<dbReference type="PANTHER" id="PTHR10357:SF179">
    <property type="entry name" value="NEUTRAL AND BASIC AMINO ACID TRANSPORT PROTEIN RBAT"/>
    <property type="match status" value="1"/>
</dbReference>
<dbReference type="Gene3D" id="2.60.40.1180">
    <property type="entry name" value="Golgi alpha-mannosidase II"/>
    <property type="match status" value="1"/>
</dbReference>
<keyword evidence="2 5" id="KW-0378">Hydrolase</keyword>
<evidence type="ECO:0000256" key="6">
    <source>
        <dbReference type="SAM" id="SignalP"/>
    </source>
</evidence>
<protein>
    <recommendedName>
        <fullName evidence="5">Alpha-amylase</fullName>
        <ecNumber evidence="5">3.2.1.1</ecNumber>
    </recommendedName>
</protein>
<comment type="catalytic activity">
    <reaction evidence="5">
        <text>Endohydrolysis of (1-&gt;4)-alpha-D-glucosidic linkages in polysaccharides containing three or more (1-&gt;4)-alpha-linked D-glucose units.</text>
        <dbReference type="EC" id="3.2.1.1"/>
    </reaction>
</comment>
<dbReference type="EC" id="3.2.1.1" evidence="5"/>
<dbReference type="Gene3D" id="3.20.20.80">
    <property type="entry name" value="Glycosidases"/>
    <property type="match status" value="1"/>
</dbReference>
<evidence type="ECO:0000313" key="8">
    <source>
        <dbReference type="EMBL" id="MBP1475866.1"/>
    </source>
</evidence>
<dbReference type="InterPro" id="IPR006046">
    <property type="entry name" value="Alpha_amylase"/>
</dbReference>
<keyword evidence="6" id="KW-0732">Signal</keyword>
<dbReference type="EMBL" id="JAGJRS010000034">
    <property type="protein sequence ID" value="MBP1475866.1"/>
    <property type="molecule type" value="Genomic_DNA"/>
</dbReference>
<proteinExistence type="inferred from homology"/>
<comment type="similarity">
    <text evidence="1 4">Belongs to the glycosyl hydrolase 13 family.</text>
</comment>
<dbReference type="SUPFAM" id="SSF51445">
    <property type="entry name" value="(Trans)glycosidases"/>
    <property type="match status" value="1"/>
</dbReference>
<dbReference type="InterPro" id="IPR013780">
    <property type="entry name" value="Glyco_hydro_b"/>
</dbReference>
<keyword evidence="3 5" id="KW-0326">Glycosidase</keyword>
<feature type="signal peptide" evidence="6">
    <location>
        <begin position="1"/>
        <end position="26"/>
    </location>
</feature>
<accession>A0ABS4DS41</accession>
<dbReference type="Pfam" id="PF23915">
    <property type="entry name" value="SusG_C"/>
    <property type="match status" value="1"/>
</dbReference>
<feature type="chain" id="PRO_5046188888" description="Alpha-amylase" evidence="6">
    <location>
        <begin position="27"/>
        <end position="517"/>
    </location>
</feature>
<dbReference type="CDD" id="cd11316">
    <property type="entry name" value="AmyAc_bac2_AmyA"/>
    <property type="match status" value="1"/>
</dbReference>
<feature type="domain" description="Glycosyl hydrolase family 13 catalytic" evidence="7">
    <location>
        <begin position="45"/>
        <end position="398"/>
    </location>
</feature>
<evidence type="ECO:0000256" key="1">
    <source>
        <dbReference type="ARBA" id="ARBA00008061"/>
    </source>
</evidence>
<gene>
    <name evidence="8" type="ORF">J7I44_16320</name>
</gene>
<organism evidence="8 9">
    <name type="scientific">Frateuria flava</name>
    <dbReference type="NCBI Taxonomy" id="2821489"/>
    <lineage>
        <taxon>Bacteria</taxon>
        <taxon>Pseudomonadati</taxon>
        <taxon>Pseudomonadota</taxon>
        <taxon>Gammaproteobacteria</taxon>
        <taxon>Lysobacterales</taxon>
        <taxon>Rhodanobacteraceae</taxon>
        <taxon>Frateuria</taxon>
    </lineage>
</organism>
<dbReference type="InterPro" id="IPR056300">
    <property type="entry name" value="SusG-like_C"/>
</dbReference>
<keyword evidence="9" id="KW-1185">Reference proteome</keyword>
<dbReference type="InterPro" id="IPR017853">
    <property type="entry name" value="GH"/>
</dbReference>
<dbReference type="SMART" id="SM00642">
    <property type="entry name" value="Aamy"/>
    <property type="match status" value="1"/>
</dbReference>
<keyword evidence="5" id="KW-0119">Carbohydrate metabolism</keyword>
<dbReference type="InterPro" id="IPR045857">
    <property type="entry name" value="O16G_dom_2"/>
</dbReference>
<evidence type="ECO:0000313" key="9">
    <source>
        <dbReference type="Proteomes" id="UP000823790"/>
    </source>
</evidence>
<dbReference type="InterPro" id="IPR006047">
    <property type="entry name" value="GH13_cat_dom"/>
</dbReference>
<dbReference type="PANTHER" id="PTHR10357">
    <property type="entry name" value="ALPHA-AMYLASE FAMILY MEMBER"/>
    <property type="match status" value="1"/>
</dbReference>
<dbReference type="Proteomes" id="UP000823790">
    <property type="component" value="Unassembled WGS sequence"/>
</dbReference>
<dbReference type="Pfam" id="PF00128">
    <property type="entry name" value="Alpha-amylase"/>
    <property type="match status" value="1"/>
</dbReference>
<evidence type="ECO:0000256" key="5">
    <source>
        <dbReference type="RuleBase" id="RU361134"/>
    </source>
</evidence>
<evidence type="ECO:0000256" key="3">
    <source>
        <dbReference type="ARBA" id="ARBA00023295"/>
    </source>
</evidence>
<evidence type="ECO:0000256" key="4">
    <source>
        <dbReference type="RuleBase" id="RU003615"/>
    </source>
</evidence>